<dbReference type="Proteomes" id="UP001179363">
    <property type="component" value="Unassembled WGS sequence"/>
</dbReference>
<accession>A0ABS9EI82</accession>
<dbReference type="EMBL" id="JAKGTH010000011">
    <property type="protein sequence ID" value="MCF4102574.1"/>
    <property type="molecule type" value="Genomic_DNA"/>
</dbReference>
<comment type="caution">
    <text evidence="1">The sequence shown here is derived from an EMBL/GenBank/DDBJ whole genome shotgun (WGS) entry which is preliminary data.</text>
</comment>
<dbReference type="PROSITE" id="PS51257">
    <property type="entry name" value="PROKAR_LIPOPROTEIN"/>
    <property type="match status" value="1"/>
</dbReference>
<gene>
    <name evidence="1" type="ORF">L1I30_12935</name>
</gene>
<evidence type="ECO:0000313" key="2">
    <source>
        <dbReference type="Proteomes" id="UP001179363"/>
    </source>
</evidence>
<sequence>MKKPIIGILILLIIGCKGENRTDIENKASNDSDSIMGKEISLDELLDAETVELNLQEANKLAKLPLACINVEYPNKLGQTLGSEKDLKSPQALHPAFYGCFDWHSSVHAHWSLVKLLKQFPKLENAQEIKDKLEASLSKENIQAEIAYFNTEHNEDYERTYGWAWLLKLAEELETWDTDMGSELSENIKPLTNLIVARFTEFLPKLNYPIRVGEHTNTAFALSFAYDYAIVSKNDDFRVLIEKRAKDFYLKDDNCPLTWEPSGFDFLSPCLEEVDLMSKTLPKAAFALWMEDFMPELKNINFDLSPGVVSDRKDGKLVHLDGLNFSRGWVFYGLATRYPEKYGHLRKLADKHVAYSFPNLVGDGYEGGHWLGSFALYALKESKIRN</sequence>
<proteinExistence type="predicted"/>
<protein>
    <submittedName>
        <fullName evidence="1">DUF2891 domain-containing protein</fullName>
    </submittedName>
</protein>
<dbReference type="InterPro" id="IPR021365">
    <property type="entry name" value="DUF2891"/>
</dbReference>
<evidence type="ECO:0000313" key="1">
    <source>
        <dbReference type="EMBL" id="MCF4102574.1"/>
    </source>
</evidence>
<dbReference type="Pfam" id="PF11199">
    <property type="entry name" value="DUF2891"/>
    <property type="match status" value="1"/>
</dbReference>
<dbReference type="RefSeq" id="WP_236134717.1">
    <property type="nucleotide sequence ID" value="NZ_JAKGTH010000011.1"/>
</dbReference>
<organism evidence="1 2">
    <name type="scientific">Gillisia lutea</name>
    <dbReference type="NCBI Taxonomy" id="2909668"/>
    <lineage>
        <taxon>Bacteria</taxon>
        <taxon>Pseudomonadati</taxon>
        <taxon>Bacteroidota</taxon>
        <taxon>Flavobacteriia</taxon>
        <taxon>Flavobacteriales</taxon>
        <taxon>Flavobacteriaceae</taxon>
        <taxon>Gillisia</taxon>
    </lineage>
</organism>
<name>A0ABS9EI82_9FLAO</name>
<reference evidence="1" key="1">
    <citation type="submission" date="2022-01" db="EMBL/GenBank/DDBJ databases">
        <title>Gillisia lutea sp. nov., isolated from marine plastic residues from the Malvarosa beach (Valencia, Spain).</title>
        <authorList>
            <person name="Vidal-Verdu A."/>
            <person name="Molina-Menor E."/>
            <person name="Satari L."/>
            <person name="Pascual J."/>
            <person name="Pereto J."/>
            <person name="Porcar M."/>
        </authorList>
    </citation>
    <scope>NUCLEOTIDE SEQUENCE</scope>
    <source>
        <strain evidence="1">M10.2A</strain>
    </source>
</reference>
<keyword evidence="2" id="KW-1185">Reference proteome</keyword>